<dbReference type="EMBL" id="JSVA01000008">
    <property type="protein sequence ID" value="KOF03367.1"/>
    <property type="molecule type" value="Genomic_DNA"/>
</dbReference>
<dbReference type="PANTHER" id="PTHR12526">
    <property type="entry name" value="GLYCOSYLTRANSFERASE"/>
    <property type="match status" value="1"/>
</dbReference>
<dbReference type="PANTHER" id="PTHR12526:SF638">
    <property type="entry name" value="SPORE COAT PROTEIN SA"/>
    <property type="match status" value="1"/>
</dbReference>
<dbReference type="Pfam" id="PF00534">
    <property type="entry name" value="Glycos_transf_1"/>
    <property type="match status" value="1"/>
</dbReference>
<dbReference type="GO" id="GO:0016757">
    <property type="term" value="F:glycosyltransferase activity"/>
    <property type="evidence" value="ECO:0007669"/>
    <property type="project" value="InterPro"/>
</dbReference>
<feature type="domain" description="Glycosyl transferase family 1" evidence="1">
    <location>
        <begin position="200"/>
        <end position="360"/>
    </location>
</feature>
<evidence type="ECO:0000313" key="3">
    <source>
        <dbReference type="EMBL" id="KOF03367.1"/>
    </source>
</evidence>
<dbReference type="Pfam" id="PF13579">
    <property type="entry name" value="Glyco_trans_4_4"/>
    <property type="match status" value="1"/>
</dbReference>
<name>A0A0L8AMC8_9BACT</name>
<dbReference type="Gene3D" id="3.40.50.2000">
    <property type="entry name" value="Glycogen Phosphorylase B"/>
    <property type="match status" value="2"/>
</dbReference>
<evidence type="ECO:0000259" key="1">
    <source>
        <dbReference type="Pfam" id="PF00534"/>
    </source>
</evidence>
<accession>A0A0L8AMC8</accession>
<dbReference type="CDD" id="cd03808">
    <property type="entry name" value="GT4_CapM-like"/>
    <property type="match status" value="1"/>
</dbReference>
<gene>
    <name evidence="3" type="ORF">OB69_08300</name>
</gene>
<dbReference type="InterPro" id="IPR028098">
    <property type="entry name" value="Glyco_trans_4-like_N"/>
</dbReference>
<dbReference type="SUPFAM" id="SSF53756">
    <property type="entry name" value="UDP-Glycosyltransferase/glycogen phosphorylase"/>
    <property type="match status" value="1"/>
</dbReference>
<dbReference type="AlphaFoldDB" id="A0A0L8AMC8"/>
<feature type="domain" description="Glycosyltransferase subfamily 4-like N-terminal" evidence="2">
    <location>
        <begin position="28"/>
        <end position="172"/>
    </location>
</feature>
<keyword evidence="4" id="KW-1185">Reference proteome</keyword>
<dbReference type="PATRIC" id="fig|1566026.4.peg.3494"/>
<evidence type="ECO:0008006" key="5">
    <source>
        <dbReference type="Google" id="ProtNLM"/>
    </source>
</evidence>
<sequence>MEPKILRITTIPASLRYLLKGQFSFFNQRGFDVQIASADGDDGRYVQENENVKFHQIPLTRTITPLQDLHCIILLYRLIKKERYDIVHSHTPKAGLVAMIAAWMAKVPVRLHTVAGLPLMEATGIKKQILVMVERLTYSFATKVYPNSFSMSDYISREFFSNTTKLKVLANGSSNGIDLNYFSRNDSLLSESLALRCELDISSSSKVGVFVGRLVGDKGINELIEATAEIVEKGSDFHLILVGSFENELDPLKVETYERIRKLSNIHVVGFQPDVRPYLLASDFLVFPSYREGFPNVPLQAGAMGLPSIVSNINGCNEIIVHEQNGLIIPSKSKEALKEAMCRMIKDEELFETLKERSRKSIEDRYDRDLVWEALLSEYRTQLRFHVH</sequence>
<reference evidence="4" key="1">
    <citation type="submission" date="2014-11" db="EMBL/GenBank/DDBJ databases">
        <title>Genome sequencing of Roseivirga sp. D-25.</title>
        <authorList>
            <person name="Selvaratnam C."/>
            <person name="Thevarajoo S."/>
            <person name="Goh K.M."/>
            <person name="Eee R."/>
            <person name="Chan K.-G."/>
            <person name="Chong C.S."/>
        </authorList>
    </citation>
    <scope>NUCLEOTIDE SEQUENCE [LARGE SCALE GENOMIC DNA]</scope>
    <source>
        <strain evidence="4">D-25</strain>
    </source>
</reference>
<dbReference type="Proteomes" id="UP000036908">
    <property type="component" value="Unassembled WGS sequence"/>
</dbReference>
<organism evidence="3 4">
    <name type="scientific">Roseivirga seohaensis subsp. aquiponti</name>
    <dbReference type="NCBI Taxonomy" id="1566026"/>
    <lineage>
        <taxon>Bacteria</taxon>
        <taxon>Pseudomonadati</taxon>
        <taxon>Bacteroidota</taxon>
        <taxon>Cytophagia</taxon>
        <taxon>Cytophagales</taxon>
        <taxon>Roseivirgaceae</taxon>
        <taxon>Roseivirga</taxon>
    </lineage>
</organism>
<evidence type="ECO:0000259" key="2">
    <source>
        <dbReference type="Pfam" id="PF13579"/>
    </source>
</evidence>
<protein>
    <recommendedName>
        <fullName evidence="5">Glycosyl transferase family 1</fullName>
    </recommendedName>
</protein>
<evidence type="ECO:0000313" key="4">
    <source>
        <dbReference type="Proteomes" id="UP000036908"/>
    </source>
</evidence>
<dbReference type="InterPro" id="IPR001296">
    <property type="entry name" value="Glyco_trans_1"/>
</dbReference>
<proteinExistence type="predicted"/>
<comment type="caution">
    <text evidence="3">The sequence shown here is derived from an EMBL/GenBank/DDBJ whole genome shotgun (WGS) entry which is preliminary data.</text>
</comment>